<dbReference type="eggNOG" id="KOG1080">
    <property type="taxonomic scope" value="Eukaryota"/>
</dbReference>
<dbReference type="SMART" id="SM00508">
    <property type="entry name" value="PostSET"/>
    <property type="match status" value="1"/>
</dbReference>
<feature type="domain" description="SET" evidence="15">
    <location>
        <begin position="1141"/>
        <end position="1258"/>
    </location>
</feature>
<dbReference type="EC" id="2.1.1.354" evidence="2"/>
<dbReference type="Gene3D" id="2.170.270.10">
    <property type="entry name" value="SET domain"/>
    <property type="match status" value="1"/>
</dbReference>
<proteinExistence type="predicted"/>
<dbReference type="FunCoup" id="A0A1U8B4F6">
    <property type="interactions" value="27"/>
</dbReference>
<dbReference type="GO" id="GO:0140999">
    <property type="term" value="F:histone H3K4 trimethyltransferase activity"/>
    <property type="evidence" value="ECO:0007669"/>
    <property type="project" value="UniProtKB-EC"/>
</dbReference>
<dbReference type="InterPro" id="IPR037841">
    <property type="entry name" value="SET_SETD1A/B"/>
</dbReference>
<dbReference type="RefSeq" id="XP_010270651.1">
    <property type="nucleotide sequence ID" value="XM_010272349.2"/>
</dbReference>
<dbReference type="PROSITE" id="PS50280">
    <property type="entry name" value="SET"/>
    <property type="match status" value="1"/>
</dbReference>
<evidence type="ECO:0000256" key="5">
    <source>
        <dbReference type="ARBA" id="ARBA00022691"/>
    </source>
</evidence>
<keyword evidence="18" id="KW-1185">Reference proteome</keyword>
<feature type="domain" description="GYF" evidence="16">
    <location>
        <begin position="297"/>
        <end position="353"/>
    </location>
</feature>
<evidence type="ECO:0000256" key="9">
    <source>
        <dbReference type="ARBA" id="ARBA00023163"/>
    </source>
</evidence>
<dbReference type="AlphaFoldDB" id="A0A1U8B4F6"/>
<evidence type="ECO:0000256" key="1">
    <source>
        <dbReference type="ARBA" id="ARBA00004123"/>
    </source>
</evidence>
<evidence type="ECO:0000259" key="15">
    <source>
        <dbReference type="PROSITE" id="PS50280"/>
    </source>
</evidence>
<evidence type="ECO:0000313" key="18">
    <source>
        <dbReference type="Proteomes" id="UP000189703"/>
    </source>
</evidence>
<keyword evidence="4" id="KW-0808">Transferase</keyword>
<dbReference type="Gene3D" id="3.30.1490.40">
    <property type="match status" value="2"/>
</dbReference>
<dbReference type="InterPro" id="IPR044570">
    <property type="entry name" value="Set1-like"/>
</dbReference>
<organism evidence="18 19">
    <name type="scientific">Nelumbo nucifera</name>
    <name type="common">Sacred lotus</name>
    <dbReference type="NCBI Taxonomy" id="4432"/>
    <lineage>
        <taxon>Eukaryota</taxon>
        <taxon>Viridiplantae</taxon>
        <taxon>Streptophyta</taxon>
        <taxon>Embryophyta</taxon>
        <taxon>Tracheophyta</taxon>
        <taxon>Spermatophyta</taxon>
        <taxon>Magnoliopsida</taxon>
        <taxon>Proteales</taxon>
        <taxon>Nelumbonaceae</taxon>
        <taxon>Nelumbo</taxon>
    </lineage>
</organism>
<dbReference type="Pfam" id="PF00856">
    <property type="entry name" value="SET"/>
    <property type="match status" value="1"/>
</dbReference>
<dbReference type="STRING" id="4432.A0A1U8B4F6"/>
<dbReference type="OMA" id="YCMQVMW"/>
<dbReference type="PROSITE" id="PS50868">
    <property type="entry name" value="POST_SET"/>
    <property type="match status" value="1"/>
</dbReference>
<feature type="compositionally biased region" description="Basic and acidic residues" evidence="14">
    <location>
        <begin position="424"/>
        <end position="437"/>
    </location>
</feature>
<keyword evidence="7" id="KW-0694">RNA-binding</keyword>
<dbReference type="GeneID" id="104606919"/>
<keyword evidence="9" id="KW-0804">Transcription</keyword>
<feature type="domain" description="Post-SET" evidence="17">
    <location>
        <begin position="1264"/>
        <end position="1280"/>
    </location>
</feature>
<evidence type="ECO:0000313" key="19">
    <source>
        <dbReference type="RefSeq" id="XP_010270651.1"/>
    </source>
</evidence>
<dbReference type="SUPFAM" id="SSF55277">
    <property type="entry name" value="GYF domain"/>
    <property type="match status" value="1"/>
</dbReference>
<keyword evidence="8" id="KW-0805">Transcription regulation</keyword>
<dbReference type="SUPFAM" id="SSF82199">
    <property type="entry name" value="SET domain"/>
    <property type="match status" value="1"/>
</dbReference>
<dbReference type="KEGG" id="nnu:104606919"/>
<dbReference type="InParanoid" id="A0A1U8B4F6"/>
<dbReference type="GO" id="GO:0042800">
    <property type="term" value="F:histone H3K4 methyltransferase activity"/>
    <property type="evidence" value="ECO:0000318"/>
    <property type="project" value="GO_Central"/>
</dbReference>
<evidence type="ECO:0000256" key="3">
    <source>
        <dbReference type="ARBA" id="ARBA00022603"/>
    </source>
</evidence>
<evidence type="ECO:0000259" key="17">
    <source>
        <dbReference type="PROSITE" id="PS50868"/>
    </source>
</evidence>
<feature type="region of interest" description="Disordered" evidence="14">
    <location>
        <begin position="424"/>
        <end position="448"/>
    </location>
</feature>
<dbReference type="PANTHER" id="PTHR45814:SF2">
    <property type="entry name" value="HISTONE-LYSINE N-METHYLTRANSFERASE SETD1"/>
    <property type="match status" value="1"/>
</dbReference>
<evidence type="ECO:0000256" key="14">
    <source>
        <dbReference type="SAM" id="MobiDB-lite"/>
    </source>
</evidence>
<name>A0A1U8B4F6_NELNU</name>
<dbReference type="SMART" id="SM00317">
    <property type="entry name" value="SET"/>
    <property type="match status" value="1"/>
</dbReference>
<dbReference type="InterPro" id="IPR001214">
    <property type="entry name" value="SET_dom"/>
</dbReference>
<keyword evidence="6" id="KW-0156">Chromatin regulator</keyword>
<evidence type="ECO:0000256" key="7">
    <source>
        <dbReference type="ARBA" id="ARBA00022884"/>
    </source>
</evidence>
<sequence length="1280" mass="142773">MVVLMPETCVFSPIGGYSSKVPDARDLVAYEELLQGKIDPTRCYSNADYSDPEGHLHESEHWVLPRKRRKTLWSEYPISVPCTCMSNINDVDSPQQSDHEGCSSYVFSQDTHFSSSGCNLNETMGPYVAMEGNCQLVNNSGDVSQSCSTGRPPCQDNNYAGFSHAPSVSGWMYVNQSGQMCGPYIQEQLYEGLSTGFLPEELPVYPVVNGVVINPVPLKYLKQFPEHVATGFAYWTSSIASTMLSEPTNGFTSCNGDLATHGCTETVSHVAPANMQTNSEITNWTSSELPMLQSSEEVCWVFEDDEGRKCGPYSLAQLYSWHHYGYIRSSLMIYHAQNKFQPFTLISMINTWNGDRFEIDSEVQTGNHKARSLPCFMSQISEEVSAQLHTGIMKAARRVLIDEIISSIIPEFVAMKKSQKHLKLEPADQAHKTHSAEEGQSGDVRDINSAASGNALPMPLSLSDPVIPVCGVSKEMLANTTSVRCIENFCETLSIAHRMLFDTCMQLLWNAVFYDTVADYSCAWRKRKRWSGYPILPIVVAVGEDKLFKDSEDMIDKVQSDKCSTYGVDCPPGFEPVMMNKDSHARSYSISSFHAGESPLEENHLYTSKVLNNVQHIQDGIENALHVSAKLALFEYFEIFVKEEVAKLSNSALGDILSEDLIDVDKHCHKASIDVAEDFKEVLDSSAQSISSDDDETVKQSSRFSTHSTISSQSEKCLFNRYTSAIERLCLQVADVIDNPEFDEPSPPGVEDNSRSIVLLPNVKVRPAKSDEYVPKIGLYVALALCRQKLHDDVIQECGSSISDAALWQCFQSWYSRKNYEYDATEEGTVNIYKGKAADYTYFRKKKISKKKPALSSHGRVSVGNGLLNYHHMNKSGTQEVPGDVAKMAEVENINLVLEKCEPNKCRTESLSKGALLQVDETRLLENFSSSKKTTSHVSKKISFVIKRSEVKPDDIECGVGGVSASAEDSSASAKVFNNGQKDRCGYHLEKKAKSTKVSHLKRKLLIDGTELCPPPKVLKLKHPGVTKKGTSKQVTVRKFKSITKHRISNPCPFSDGCARASINGWEWHKWSLNASPADRARVRGTQVVPMQYLNSEISLSQSSNGKGLSARTNRVKLRNLLAAADGADLLKATQCKARKKRLRFQRSKIHDWGLVALEPIEAEDFVIEYVGELIRPRISDIRERQYEKMGIGSSYLFRLDDGYVVDATKRGGVARFINHSCEPNCYTKVITVDGQKKIFIYAKRHIAAGEEITYNYKFPLEEKKIPCNCGSKRCRGSMN</sequence>
<dbReference type="PROSITE" id="PS50829">
    <property type="entry name" value="GYF"/>
    <property type="match status" value="1"/>
</dbReference>
<accession>A0A1U8B4F6</accession>
<dbReference type="OrthoDB" id="308383at2759"/>
<gene>
    <name evidence="19" type="primary">LOC104606919</name>
</gene>
<keyword evidence="3" id="KW-0489">Methyltransferase</keyword>
<reference evidence="19" key="1">
    <citation type="submission" date="2025-08" db="UniProtKB">
        <authorList>
            <consortium name="RefSeq"/>
        </authorList>
    </citation>
    <scope>IDENTIFICATION</scope>
</reference>
<dbReference type="InterPro" id="IPR003169">
    <property type="entry name" value="GYF"/>
</dbReference>
<dbReference type="InterPro" id="IPR035445">
    <property type="entry name" value="GYF-like_dom_sf"/>
</dbReference>
<evidence type="ECO:0000259" key="16">
    <source>
        <dbReference type="PROSITE" id="PS50829"/>
    </source>
</evidence>
<comment type="subcellular location">
    <subcellularLocation>
        <location evidence="1">Nucleus</location>
    </subcellularLocation>
</comment>
<protein>
    <recommendedName>
        <fullName evidence="2">[histone H3]-lysine(4) N-trimethyltransferase</fullName>
        <ecNumber evidence="2">2.1.1.354</ecNumber>
    </recommendedName>
</protein>
<dbReference type="GO" id="GO:0003723">
    <property type="term" value="F:RNA binding"/>
    <property type="evidence" value="ECO:0007669"/>
    <property type="project" value="UniProtKB-KW"/>
</dbReference>
<evidence type="ECO:0000256" key="6">
    <source>
        <dbReference type="ARBA" id="ARBA00022853"/>
    </source>
</evidence>
<dbReference type="PANTHER" id="PTHR45814">
    <property type="entry name" value="HISTONE-LYSINE N-METHYLTRANSFERASE SETD1"/>
    <property type="match status" value="1"/>
</dbReference>
<dbReference type="InterPro" id="IPR046341">
    <property type="entry name" value="SET_dom_sf"/>
</dbReference>
<keyword evidence="10" id="KW-0539">Nucleus</keyword>
<evidence type="ECO:0000256" key="10">
    <source>
        <dbReference type="ARBA" id="ARBA00023242"/>
    </source>
</evidence>
<dbReference type="CDD" id="cd19169">
    <property type="entry name" value="SET_SETD1"/>
    <property type="match status" value="1"/>
</dbReference>
<comment type="catalytic activity">
    <reaction evidence="12">
        <text>N(6)-methyl-L-lysyl(4)-[histone H3] + S-adenosyl-L-methionine = N(6),N(6)-dimethyl-L-lysyl(4)-[histone H3] + S-adenosyl-L-homocysteine + H(+)</text>
        <dbReference type="Rhea" id="RHEA:60268"/>
        <dbReference type="Rhea" id="RHEA-COMP:15540"/>
        <dbReference type="Rhea" id="RHEA-COMP:15543"/>
        <dbReference type="ChEBI" id="CHEBI:15378"/>
        <dbReference type="ChEBI" id="CHEBI:57856"/>
        <dbReference type="ChEBI" id="CHEBI:59789"/>
        <dbReference type="ChEBI" id="CHEBI:61929"/>
        <dbReference type="ChEBI" id="CHEBI:61976"/>
    </reaction>
</comment>
<evidence type="ECO:0000256" key="2">
    <source>
        <dbReference type="ARBA" id="ARBA00012182"/>
    </source>
</evidence>
<comment type="catalytic activity">
    <reaction evidence="13">
        <text>N(6),N(6)-dimethyl-L-lysyl(4)-[histone H3] + S-adenosyl-L-methionine = N(6),N(6),N(6)-trimethyl-L-lysyl(4)-[histone H3] + S-adenosyl-L-homocysteine + H(+)</text>
        <dbReference type="Rhea" id="RHEA:60272"/>
        <dbReference type="Rhea" id="RHEA-COMP:15537"/>
        <dbReference type="Rhea" id="RHEA-COMP:15540"/>
        <dbReference type="ChEBI" id="CHEBI:15378"/>
        <dbReference type="ChEBI" id="CHEBI:57856"/>
        <dbReference type="ChEBI" id="CHEBI:59789"/>
        <dbReference type="ChEBI" id="CHEBI:61961"/>
        <dbReference type="ChEBI" id="CHEBI:61976"/>
    </reaction>
</comment>
<dbReference type="GO" id="GO:0032259">
    <property type="term" value="P:methylation"/>
    <property type="evidence" value="ECO:0007669"/>
    <property type="project" value="UniProtKB-KW"/>
</dbReference>
<evidence type="ECO:0000256" key="8">
    <source>
        <dbReference type="ARBA" id="ARBA00023015"/>
    </source>
</evidence>
<comment type="catalytic activity">
    <reaction evidence="11">
        <text>L-lysyl(4)-[histone H3] + 3 S-adenosyl-L-methionine = N(6),N(6),N(6)-trimethyl-L-lysyl(4)-[histone H3] + 3 S-adenosyl-L-homocysteine + 3 H(+)</text>
        <dbReference type="Rhea" id="RHEA:60260"/>
        <dbReference type="Rhea" id="RHEA-COMP:15537"/>
        <dbReference type="Rhea" id="RHEA-COMP:15547"/>
        <dbReference type="ChEBI" id="CHEBI:15378"/>
        <dbReference type="ChEBI" id="CHEBI:29969"/>
        <dbReference type="ChEBI" id="CHEBI:57856"/>
        <dbReference type="ChEBI" id="CHEBI:59789"/>
        <dbReference type="ChEBI" id="CHEBI:61961"/>
        <dbReference type="EC" id="2.1.1.354"/>
    </reaction>
</comment>
<evidence type="ECO:0000256" key="12">
    <source>
        <dbReference type="ARBA" id="ARBA00047583"/>
    </source>
</evidence>
<dbReference type="InterPro" id="IPR003616">
    <property type="entry name" value="Post-SET_dom"/>
</dbReference>
<dbReference type="GO" id="GO:0048188">
    <property type="term" value="C:Set1C/COMPASS complex"/>
    <property type="evidence" value="ECO:0000318"/>
    <property type="project" value="GO_Central"/>
</dbReference>
<evidence type="ECO:0000256" key="13">
    <source>
        <dbReference type="ARBA" id="ARBA00049129"/>
    </source>
</evidence>
<keyword evidence="5" id="KW-0949">S-adenosyl-L-methionine</keyword>
<evidence type="ECO:0000256" key="11">
    <source>
        <dbReference type="ARBA" id="ARBA00047571"/>
    </source>
</evidence>
<evidence type="ECO:0000256" key="4">
    <source>
        <dbReference type="ARBA" id="ARBA00022679"/>
    </source>
</evidence>
<dbReference type="Proteomes" id="UP000189703">
    <property type="component" value="Unplaced"/>
</dbReference>